<feature type="transmembrane region" description="Helical" evidence="6">
    <location>
        <begin position="359"/>
        <end position="378"/>
    </location>
</feature>
<evidence type="ECO:0000256" key="4">
    <source>
        <dbReference type="ARBA" id="ARBA00022989"/>
    </source>
</evidence>
<feature type="transmembrane region" description="Helical" evidence="6">
    <location>
        <begin position="267"/>
        <end position="286"/>
    </location>
</feature>
<comment type="caution">
    <text evidence="8">The sequence shown here is derived from an EMBL/GenBank/DDBJ whole genome shotgun (WGS) entry which is preliminary data.</text>
</comment>
<feature type="transmembrane region" description="Helical" evidence="6">
    <location>
        <begin position="71"/>
        <end position="89"/>
    </location>
</feature>
<feature type="transmembrane region" description="Helical" evidence="6">
    <location>
        <begin position="235"/>
        <end position="255"/>
    </location>
</feature>
<evidence type="ECO:0000256" key="2">
    <source>
        <dbReference type="ARBA" id="ARBA00022475"/>
    </source>
</evidence>
<feature type="transmembrane region" description="Helical" evidence="6">
    <location>
        <begin position="40"/>
        <end position="59"/>
    </location>
</feature>
<evidence type="ECO:0000256" key="6">
    <source>
        <dbReference type="SAM" id="Phobius"/>
    </source>
</evidence>
<dbReference type="OrthoDB" id="9788453at2"/>
<feature type="transmembrane region" description="Helical" evidence="6">
    <location>
        <begin position="95"/>
        <end position="116"/>
    </location>
</feature>
<evidence type="ECO:0000256" key="1">
    <source>
        <dbReference type="ARBA" id="ARBA00004651"/>
    </source>
</evidence>
<evidence type="ECO:0000313" key="9">
    <source>
        <dbReference type="Proteomes" id="UP000438760"/>
    </source>
</evidence>
<feature type="transmembrane region" description="Helical" evidence="6">
    <location>
        <begin position="335"/>
        <end position="353"/>
    </location>
</feature>
<dbReference type="EMBL" id="WMJX01000007">
    <property type="protein sequence ID" value="MTG97576.1"/>
    <property type="molecule type" value="Genomic_DNA"/>
</dbReference>
<dbReference type="SUPFAM" id="SSF103473">
    <property type="entry name" value="MFS general substrate transporter"/>
    <property type="match status" value="1"/>
</dbReference>
<feature type="transmembrane region" description="Helical" evidence="6">
    <location>
        <begin position="159"/>
        <end position="179"/>
    </location>
</feature>
<name>A0A6I3LJ08_9FLAO</name>
<dbReference type="Gene3D" id="1.20.1250.20">
    <property type="entry name" value="MFS general substrate transporter like domains"/>
    <property type="match status" value="2"/>
</dbReference>
<dbReference type="Pfam" id="PF07690">
    <property type="entry name" value="MFS_1"/>
    <property type="match status" value="1"/>
</dbReference>
<dbReference type="GO" id="GO:0005886">
    <property type="term" value="C:plasma membrane"/>
    <property type="evidence" value="ECO:0007669"/>
    <property type="project" value="UniProtKB-SubCell"/>
</dbReference>
<keyword evidence="2" id="KW-1003">Cell membrane</keyword>
<reference evidence="8 9" key="1">
    <citation type="submission" date="2019-11" db="EMBL/GenBank/DDBJ databases">
        <title>Genome of Strain BIT-d1.</title>
        <authorList>
            <person name="Yang Y."/>
        </authorList>
    </citation>
    <scope>NUCLEOTIDE SEQUENCE [LARGE SCALE GENOMIC DNA]</scope>
    <source>
        <strain evidence="8 9">BIT-d1</strain>
    </source>
</reference>
<dbReference type="PANTHER" id="PTHR43124">
    <property type="entry name" value="PURINE EFFLUX PUMP PBUE"/>
    <property type="match status" value="1"/>
</dbReference>
<dbReference type="CDD" id="cd17324">
    <property type="entry name" value="MFS_NepI_like"/>
    <property type="match status" value="1"/>
</dbReference>
<evidence type="ECO:0000313" key="8">
    <source>
        <dbReference type="EMBL" id="MTG97576.1"/>
    </source>
</evidence>
<organism evidence="8 9">
    <name type="scientific">Myroides albus</name>
    <dbReference type="NCBI Taxonomy" id="2562892"/>
    <lineage>
        <taxon>Bacteria</taxon>
        <taxon>Pseudomonadati</taxon>
        <taxon>Bacteroidota</taxon>
        <taxon>Flavobacteriia</taxon>
        <taxon>Flavobacteriales</taxon>
        <taxon>Flavobacteriaceae</taxon>
        <taxon>Myroides</taxon>
    </lineage>
</organism>
<evidence type="ECO:0000256" key="5">
    <source>
        <dbReference type="ARBA" id="ARBA00023136"/>
    </source>
</evidence>
<comment type="subcellular location">
    <subcellularLocation>
        <location evidence="1">Cell membrane</location>
        <topology evidence="1">Multi-pass membrane protein</topology>
    </subcellularLocation>
</comment>
<evidence type="ECO:0000259" key="7">
    <source>
        <dbReference type="PROSITE" id="PS50850"/>
    </source>
</evidence>
<dbReference type="PANTHER" id="PTHR43124:SF6">
    <property type="entry name" value="TRANSPORTER ARAJ-RELATED"/>
    <property type="match status" value="1"/>
</dbReference>
<sequence length="386" mass="40786">MNKSLIALAVGGLAIGMTEFSMMGLLPDIANDLKISIPKAGNFISTYALGVVVGAPLLVMSSNKYAPHKVLMSLMVMFSVFHLLFVISPSYTTLIISRFMSGLPHGAFFGVGSVVATRLAKKGKEAQAVAIMFAGLTTANLVGVPLSTYIGHEYSWRTAYMLIASLGIISALTIAAWVPKLEADKETNLKKQTAFFKTPIAWVLVALISIGTGGLFAWISYIAPMMTNIALIAEAKIPIVMTLVGLGMFLGNFVGGKLADTFPPAKAVIFSFCAMAICLIIVYYTVHIQWMAYAMSLITGLVAFTIGSPLQMLLINNAKGSEMLAASAGQASFNIGNALGASLGGIPITMGLGYNSPEWVGAGLALCGAILAYIFILMKNKQIAKS</sequence>
<gene>
    <name evidence="8" type="ORF">GJV76_05405</name>
</gene>
<dbReference type="InterPro" id="IPR050189">
    <property type="entry name" value="MFS_Efflux_Transporters"/>
</dbReference>
<keyword evidence="4 6" id="KW-1133">Transmembrane helix</keyword>
<keyword evidence="9" id="KW-1185">Reference proteome</keyword>
<protein>
    <submittedName>
        <fullName evidence="8">MFS transporter</fullName>
    </submittedName>
</protein>
<keyword evidence="5 6" id="KW-0472">Membrane</keyword>
<evidence type="ECO:0000256" key="3">
    <source>
        <dbReference type="ARBA" id="ARBA00022692"/>
    </source>
</evidence>
<dbReference type="Proteomes" id="UP000438760">
    <property type="component" value="Unassembled WGS sequence"/>
</dbReference>
<dbReference type="RefSeq" id="WP_155091617.1">
    <property type="nucleotide sequence ID" value="NZ_CP102754.1"/>
</dbReference>
<accession>A0A6I3LJ08</accession>
<dbReference type="PROSITE" id="PS50850">
    <property type="entry name" value="MFS"/>
    <property type="match status" value="1"/>
</dbReference>
<feature type="domain" description="Major facilitator superfamily (MFS) profile" evidence="7">
    <location>
        <begin position="4"/>
        <end position="380"/>
    </location>
</feature>
<feature type="transmembrane region" description="Helical" evidence="6">
    <location>
        <begin position="200"/>
        <end position="223"/>
    </location>
</feature>
<dbReference type="InterPro" id="IPR036259">
    <property type="entry name" value="MFS_trans_sf"/>
</dbReference>
<feature type="transmembrane region" description="Helical" evidence="6">
    <location>
        <begin position="128"/>
        <end position="147"/>
    </location>
</feature>
<dbReference type="AlphaFoldDB" id="A0A6I3LJ08"/>
<dbReference type="InterPro" id="IPR020846">
    <property type="entry name" value="MFS_dom"/>
</dbReference>
<proteinExistence type="predicted"/>
<dbReference type="GO" id="GO:0022857">
    <property type="term" value="F:transmembrane transporter activity"/>
    <property type="evidence" value="ECO:0007669"/>
    <property type="project" value="InterPro"/>
</dbReference>
<feature type="transmembrane region" description="Helical" evidence="6">
    <location>
        <begin position="292"/>
        <end position="314"/>
    </location>
</feature>
<keyword evidence="3 6" id="KW-0812">Transmembrane</keyword>
<dbReference type="InterPro" id="IPR011701">
    <property type="entry name" value="MFS"/>
</dbReference>